<feature type="compositionally biased region" description="Acidic residues" evidence="1">
    <location>
        <begin position="120"/>
        <end position="134"/>
    </location>
</feature>
<dbReference type="Proteomes" id="UP000325081">
    <property type="component" value="Unassembled WGS sequence"/>
</dbReference>
<dbReference type="OrthoDB" id="1935530at2759"/>
<evidence type="ECO:0000256" key="1">
    <source>
        <dbReference type="SAM" id="MobiDB-lite"/>
    </source>
</evidence>
<dbReference type="PANTHER" id="PTHR35120:SF2">
    <property type="entry name" value="AMINOTRANSFERASE-LIKE PLANT MOBILE DOMAIN-CONTAINING PROTEIN"/>
    <property type="match status" value="1"/>
</dbReference>
<protein>
    <submittedName>
        <fullName evidence="2">Ankyrin repeat domain-containing protein 17</fullName>
    </submittedName>
</protein>
<name>A0A5A7QV04_STRAF</name>
<reference evidence="3" key="1">
    <citation type="journal article" date="2019" name="Curr. Biol.">
        <title>Genome Sequence of Striga asiatica Provides Insight into the Evolution of Plant Parasitism.</title>
        <authorList>
            <person name="Yoshida S."/>
            <person name="Kim S."/>
            <person name="Wafula E.K."/>
            <person name="Tanskanen J."/>
            <person name="Kim Y.M."/>
            <person name="Honaas L."/>
            <person name="Yang Z."/>
            <person name="Spallek T."/>
            <person name="Conn C.E."/>
            <person name="Ichihashi Y."/>
            <person name="Cheong K."/>
            <person name="Cui S."/>
            <person name="Der J.P."/>
            <person name="Gundlach H."/>
            <person name="Jiao Y."/>
            <person name="Hori C."/>
            <person name="Ishida J.K."/>
            <person name="Kasahara H."/>
            <person name="Kiba T."/>
            <person name="Kim M.S."/>
            <person name="Koo N."/>
            <person name="Laohavisit A."/>
            <person name="Lee Y.H."/>
            <person name="Lumba S."/>
            <person name="McCourt P."/>
            <person name="Mortimer J.C."/>
            <person name="Mutuku J.M."/>
            <person name="Nomura T."/>
            <person name="Sasaki-Sekimoto Y."/>
            <person name="Seto Y."/>
            <person name="Wang Y."/>
            <person name="Wakatake T."/>
            <person name="Sakakibara H."/>
            <person name="Demura T."/>
            <person name="Yamaguchi S."/>
            <person name="Yoneyama K."/>
            <person name="Manabe R.I."/>
            <person name="Nelson D.C."/>
            <person name="Schulman A.H."/>
            <person name="Timko M.P."/>
            <person name="dePamphilis C.W."/>
            <person name="Choi D."/>
            <person name="Shirasu K."/>
        </authorList>
    </citation>
    <scope>NUCLEOTIDE SEQUENCE [LARGE SCALE GENOMIC DNA]</scope>
    <source>
        <strain evidence="3">cv. UVA1</strain>
    </source>
</reference>
<dbReference type="AlphaFoldDB" id="A0A5A7QV04"/>
<gene>
    <name evidence="2" type="ORF">STAS_26126</name>
</gene>
<dbReference type="PANTHER" id="PTHR35120">
    <property type="entry name" value="HISTONE ACETYLTRANSFERASE KAT6B-LIKE"/>
    <property type="match status" value="1"/>
</dbReference>
<evidence type="ECO:0000313" key="2">
    <source>
        <dbReference type="EMBL" id="GER48909.1"/>
    </source>
</evidence>
<comment type="caution">
    <text evidence="2">The sequence shown here is derived from an EMBL/GenBank/DDBJ whole genome shotgun (WGS) entry which is preliminary data.</text>
</comment>
<accession>A0A5A7QV04</accession>
<keyword evidence="3" id="KW-1185">Reference proteome</keyword>
<evidence type="ECO:0000313" key="3">
    <source>
        <dbReference type="Proteomes" id="UP000325081"/>
    </source>
</evidence>
<organism evidence="2 3">
    <name type="scientific">Striga asiatica</name>
    <name type="common">Asiatic witchweed</name>
    <name type="synonym">Buchnera asiatica</name>
    <dbReference type="NCBI Taxonomy" id="4170"/>
    <lineage>
        <taxon>Eukaryota</taxon>
        <taxon>Viridiplantae</taxon>
        <taxon>Streptophyta</taxon>
        <taxon>Embryophyta</taxon>
        <taxon>Tracheophyta</taxon>
        <taxon>Spermatophyta</taxon>
        <taxon>Magnoliopsida</taxon>
        <taxon>eudicotyledons</taxon>
        <taxon>Gunneridae</taxon>
        <taxon>Pentapetalae</taxon>
        <taxon>asterids</taxon>
        <taxon>lamiids</taxon>
        <taxon>Lamiales</taxon>
        <taxon>Orobanchaceae</taxon>
        <taxon>Buchnereae</taxon>
        <taxon>Striga</taxon>
    </lineage>
</organism>
<sequence length="377" mass="44476">MVEKELKQGGELRDCHYASHLQHLIKFQRKPLFLNEQFECEHVKEDLEMHEEDDIDLNMVVEKNNNVELSLGKNVKMRRKRERGRARAMDFEWKNEFGEFFMRRCDAKKSEAFGSFTEKNEEEEEEEEEEDGEDENKFGVFPCHNDSLAGDGFSGNFFPAIEENNQMAFNPQVHLRGQSSVDMPIFFTNRGKRVLEQNDETHLIHHNESNKKLRISNFGTCVEQIQNVAERARTLYEEKTRVLDQTSINQQIMLSELQKRDSIIEHLHRTRYEEAQKKDGEIYRLERELYLMGSVLEGYRKALKETRRAFAEYREEEEFKMNCFIFEKKMNGIVEDWDGRFSILSDKVCSLEKKLTGLEADAKELIGNLWKSKNGAN</sequence>
<proteinExistence type="predicted"/>
<dbReference type="EMBL" id="BKCP01008404">
    <property type="protein sequence ID" value="GER48909.1"/>
    <property type="molecule type" value="Genomic_DNA"/>
</dbReference>
<feature type="region of interest" description="Disordered" evidence="1">
    <location>
        <begin position="114"/>
        <end position="136"/>
    </location>
</feature>